<accession>A0ABD2ZEX8</accession>
<dbReference type="AlphaFoldDB" id="A0ABD2ZEX8"/>
<gene>
    <name evidence="2" type="ORF">ACH5RR_023767</name>
</gene>
<dbReference type="Proteomes" id="UP001630127">
    <property type="component" value="Unassembled WGS sequence"/>
</dbReference>
<reference evidence="2 3" key="1">
    <citation type="submission" date="2024-11" db="EMBL/GenBank/DDBJ databases">
        <title>A near-complete genome assembly of Cinchona calisaya.</title>
        <authorList>
            <person name="Lian D.C."/>
            <person name="Zhao X.W."/>
            <person name="Wei L."/>
        </authorList>
    </citation>
    <scope>NUCLEOTIDE SEQUENCE [LARGE SCALE GENOMIC DNA]</scope>
    <source>
        <tissue evidence="2">Nenye</tissue>
    </source>
</reference>
<proteinExistence type="predicted"/>
<evidence type="ECO:0000313" key="2">
    <source>
        <dbReference type="EMBL" id="KAL3516865.1"/>
    </source>
</evidence>
<evidence type="ECO:0000313" key="3">
    <source>
        <dbReference type="Proteomes" id="UP001630127"/>
    </source>
</evidence>
<keyword evidence="3" id="KW-1185">Reference proteome</keyword>
<comment type="caution">
    <text evidence="2">The sequence shown here is derived from an EMBL/GenBank/DDBJ whole genome shotgun (WGS) entry which is preliminary data.</text>
</comment>
<evidence type="ECO:0000256" key="1">
    <source>
        <dbReference type="SAM" id="Coils"/>
    </source>
</evidence>
<organism evidence="2 3">
    <name type="scientific">Cinchona calisaya</name>
    <dbReference type="NCBI Taxonomy" id="153742"/>
    <lineage>
        <taxon>Eukaryota</taxon>
        <taxon>Viridiplantae</taxon>
        <taxon>Streptophyta</taxon>
        <taxon>Embryophyta</taxon>
        <taxon>Tracheophyta</taxon>
        <taxon>Spermatophyta</taxon>
        <taxon>Magnoliopsida</taxon>
        <taxon>eudicotyledons</taxon>
        <taxon>Gunneridae</taxon>
        <taxon>Pentapetalae</taxon>
        <taxon>asterids</taxon>
        <taxon>lamiids</taxon>
        <taxon>Gentianales</taxon>
        <taxon>Rubiaceae</taxon>
        <taxon>Cinchonoideae</taxon>
        <taxon>Cinchoneae</taxon>
        <taxon>Cinchona</taxon>
    </lineage>
</organism>
<sequence length="118" mass="13430">MVTNLGTKVDKFSRDSSSEKFVKDVNHEGVEILSHKLANHLKTLQGLNSQLQDSREQLQEFENRKIALLKEETRIQAKMLQVKDRHSALTSGIADLEKSLDQGKKYEQLTKTEIHEAG</sequence>
<protein>
    <submittedName>
        <fullName evidence="2">Uncharacterized protein</fullName>
    </submittedName>
</protein>
<name>A0ABD2ZEX8_9GENT</name>
<dbReference type="EMBL" id="JBJUIK010000010">
    <property type="protein sequence ID" value="KAL3516865.1"/>
    <property type="molecule type" value="Genomic_DNA"/>
</dbReference>
<feature type="coiled-coil region" evidence="1">
    <location>
        <begin position="37"/>
        <end position="71"/>
    </location>
</feature>
<keyword evidence="1" id="KW-0175">Coiled coil</keyword>